<evidence type="ECO:0000313" key="4">
    <source>
        <dbReference type="EMBL" id="VFT90103.1"/>
    </source>
</evidence>
<accession>A0A485KYJ6</accession>
<keyword evidence="5" id="KW-1185">Reference proteome</keyword>
<reference evidence="4 5" key="1">
    <citation type="submission" date="2019-03" db="EMBL/GenBank/DDBJ databases">
        <authorList>
            <person name="Gaulin E."/>
            <person name="Dumas B."/>
        </authorList>
    </citation>
    <scope>NUCLEOTIDE SEQUENCE [LARGE SCALE GENOMIC DNA]</scope>
    <source>
        <strain evidence="4">CBS 568.67</strain>
    </source>
</reference>
<feature type="transmembrane region" description="Helical" evidence="2">
    <location>
        <begin position="420"/>
        <end position="441"/>
    </location>
</feature>
<keyword evidence="2" id="KW-0812">Transmembrane</keyword>
<dbReference type="OrthoDB" id="68481at2759"/>
<dbReference type="EMBL" id="VJMH01005441">
    <property type="protein sequence ID" value="KAF0695956.1"/>
    <property type="molecule type" value="Genomic_DNA"/>
</dbReference>
<feature type="compositionally biased region" description="Basic residues" evidence="1">
    <location>
        <begin position="603"/>
        <end position="619"/>
    </location>
</feature>
<feature type="region of interest" description="Disordered" evidence="1">
    <location>
        <begin position="576"/>
        <end position="641"/>
    </location>
</feature>
<dbReference type="EMBL" id="CAADRA010005462">
    <property type="protein sequence ID" value="VFT90103.1"/>
    <property type="molecule type" value="Genomic_DNA"/>
</dbReference>
<evidence type="ECO:0000313" key="5">
    <source>
        <dbReference type="Proteomes" id="UP000332933"/>
    </source>
</evidence>
<feature type="transmembrane region" description="Helical" evidence="2">
    <location>
        <begin position="264"/>
        <end position="285"/>
    </location>
</feature>
<dbReference type="Proteomes" id="UP000332933">
    <property type="component" value="Unassembled WGS sequence"/>
</dbReference>
<feature type="transmembrane region" description="Helical" evidence="2">
    <location>
        <begin position="28"/>
        <end position="49"/>
    </location>
</feature>
<keyword evidence="2" id="KW-1133">Transmembrane helix</keyword>
<proteinExistence type="predicted"/>
<feature type="transmembrane region" description="Helical" evidence="2">
    <location>
        <begin position="386"/>
        <end position="408"/>
    </location>
</feature>
<evidence type="ECO:0000313" key="3">
    <source>
        <dbReference type="EMBL" id="KAF0695956.1"/>
    </source>
</evidence>
<feature type="transmembrane region" description="Helical" evidence="2">
    <location>
        <begin position="204"/>
        <end position="225"/>
    </location>
</feature>
<name>A0A485KYJ6_9STRA</name>
<sequence length="688" mass="76883">MGGGGGNLTDAYSTNTLLHAGLDPEVSVHLQLAFILAVTAFVLCLEFVVEKIEDVIERHPTYWTLLNKMYRELLVGGLTAFASKRIDQWNATSNNTQVELNFSDDIVLYFSLSIALQSGLMFMMLRRRNLRLDELSLLNARDLLDYMGRGGSDASSPAKLDPTSRLAQSVMKMKLLQHFFLRTYQLPDLFSFSKYLRAIQDSEIFSLFDVEIIEWILLVALYTLFFSLVDAYEHIPYIVESASDDEIIKGVSLVNGKHLQRVRLTILLLFILVLTVALVVLYRFVRGRVHDIVVHAGGGHASYVDALQVLATAADNQSTQPTTHDDAIHAMQELADSLSDVEDRSSIWALVQSAFRRVVGKAHAKPDRLVVADLQLRFFSRKAVHVVAKILLSLNAMYFALVWATFNASIAKVIASREAWWYPVCLVGIMALLVVNMLVLAPRLVRQLALVNATVRVNPHELKAVVEHFSDVLDMQTKMADAVAEYCDAHDKDLTDMRRDVEAADGAGSGLVDIEVLRHVIKKYGFKFSKTKFQTFVRLQFSTRGRNVPYNDFFAMLVALMTKLAAESEAEDDNRDVFVPDVTPPHHVSHHESDESSRGSTHGSRHHHDSMHGKHHKETSHHERPPAAGVERSASGSFRRPKTADLLRTLSAYDHVNAEDDLARNAAYVPMTTPAVKDAVAPASPKSE</sequence>
<dbReference type="InterPro" id="IPR011992">
    <property type="entry name" value="EF-hand-dom_pair"/>
</dbReference>
<organism evidence="4 5">
    <name type="scientific">Aphanomyces stellatus</name>
    <dbReference type="NCBI Taxonomy" id="120398"/>
    <lineage>
        <taxon>Eukaryota</taxon>
        <taxon>Sar</taxon>
        <taxon>Stramenopiles</taxon>
        <taxon>Oomycota</taxon>
        <taxon>Saprolegniomycetes</taxon>
        <taxon>Saprolegniales</taxon>
        <taxon>Verrucalvaceae</taxon>
        <taxon>Aphanomyces</taxon>
    </lineage>
</organism>
<reference evidence="3" key="2">
    <citation type="submission" date="2019-06" db="EMBL/GenBank/DDBJ databases">
        <title>Genomics analysis of Aphanomyces spp. identifies a new class of oomycete effector associated with host adaptation.</title>
        <authorList>
            <person name="Gaulin E."/>
        </authorList>
    </citation>
    <scope>NUCLEOTIDE SEQUENCE</scope>
    <source>
        <strain evidence="3">CBS 578.67</strain>
    </source>
</reference>
<gene>
    <name evidence="4" type="primary">Aste57867_13263</name>
    <name evidence="3" type="ORF">As57867_013214</name>
    <name evidence="4" type="ORF">ASTE57867_13263</name>
</gene>
<dbReference type="SUPFAM" id="SSF47473">
    <property type="entry name" value="EF-hand"/>
    <property type="match status" value="1"/>
</dbReference>
<protein>
    <submittedName>
        <fullName evidence="4">Aste57867_13263 protein</fullName>
    </submittedName>
</protein>
<dbReference type="AlphaFoldDB" id="A0A485KYJ6"/>
<evidence type="ECO:0000256" key="2">
    <source>
        <dbReference type="SAM" id="Phobius"/>
    </source>
</evidence>
<keyword evidence="2" id="KW-0472">Membrane</keyword>
<evidence type="ECO:0000256" key="1">
    <source>
        <dbReference type="SAM" id="MobiDB-lite"/>
    </source>
</evidence>